<reference evidence="8" key="1">
    <citation type="submission" date="2025-08" db="UniProtKB">
        <authorList>
            <consortium name="RefSeq"/>
        </authorList>
    </citation>
    <scope>IDENTIFICATION</scope>
    <source>
        <tissue evidence="8">Whole organism</tissue>
    </source>
</reference>
<evidence type="ECO:0000256" key="4">
    <source>
        <dbReference type="ARBA" id="ARBA00023295"/>
    </source>
</evidence>
<evidence type="ECO:0000256" key="1">
    <source>
        <dbReference type="ARBA" id="ARBA00010838"/>
    </source>
</evidence>
<dbReference type="InterPro" id="IPR001360">
    <property type="entry name" value="Glyco_hydro_1"/>
</dbReference>
<dbReference type="PROSITE" id="PS00572">
    <property type="entry name" value="GLYCOSYL_HYDROL_F1_1"/>
    <property type="match status" value="1"/>
</dbReference>
<protein>
    <recommendedName>
        <fullName evidence="2">beta-glucosidase</fullName>
        <ecNumber evidence="2">3.2.1.21</ecNumber>
    </recommendedName>
</protein>
<evidence type="ECO:0000256" key="6">
    <source>
        <dbReference type="RuleBase" id="RU003690"/>
    </source>
</evidence>
<keyword evidence="7" id="KW-1185">Reference proteome</keyword>
<evidence type="ECO:0000256" key="5">
    <source>
        <dbReference type="PROSITE-ProRule" id="PRU10055"/>
    </source>
</evidence>
<dbReference type="KEGG" id="foc:113211432"/>
<gene>
    <name evidence="8" type="primary">LOC113211432</name>
</gene>
<dbReference type="AlphaFoldDB" id="A0A9C6XTE4"/>
<dbReference type="GO" id="GO:0008422">
    <property type="term" value="F:beta-glucosidase activity"/>
    <property type="evidence" value="ECO:0007669"/>
    <property type="project" value="TreeGrafter"/>
</dbReference>
<accession>A0A9C6XTE4</accession>
<dbReference type="OrthoDB" id="65569at2759"/>
<evidence type="ECO:0000313" key="7">
    <source>
        <dbReference type="Proteomes" id="UP000504606"/>
    </source>
</evidence>
<dbReference type="SUPFAM" id="SSF51445">
    <property type="entry name" value="(Trans)glycosidases"/>
    <property type="match status" value="1"/>
</dbReference>
<dbReference type="Proteomes" id="UP000504606">
    <property type="component" value="Unplaced"/>
</dbReference>
<dbReference type="GO" id="GO:0005975">
    <property type="term" value="P:carbohydrate metabolic process"/>
    <property type="evidence" value="ECO:0007669"/>
    <property type="project" value="InterPro"/>
</dbReference>
<dbReference type="Pfam" id="PF00232">
    <property type="entry name" value="Glyco_hydro_1"/>
    <property type="match status" value="1"/>
</dbReference>
<dbReference type="GeneID" id="113211432"/>
<comment type="similarity">
    <text evidence="1 6">Belongs to the glycosyl hydrolase 1 family.</text>
</comment>
<dbReference type="InterPro" id="IPR018120">
    <property type="entry name" value="Glyco_hydro_1_AS"/>
</dbReference>
<evidence type="ECO:0000256" key="3">
    <source>
        <dbReference type="ARBA" id="ARBA00022801"/>
    </source>
</evidence>
<evidence type="ECO:0000256" key="2">
    <source>
        <dbReference type="ARBA" id="ARBA00012744"/>
    </source>
</evidence>
<dbReference type="PANTHER" id="PTHR10353:SF36">
    <property type="entry name" value="LP05116P"/>
    <property type="match status" value="1"/>
</dbReference>
<keyword evidence="4" id="KW-0326">Glycosidase</keyword>
<organism evidence="7 8">
    <name type="scientific">Frankliniella occidentalis</name>
    <name type="common">Western flower thrips</name>
    <name type="synonym">Euthrips occidentalis</name>
    <dbReference type="NCBI Taxonomy" id="133901"/>
    <lineage>
        <taxon>Eukaryota</taxon>
        <taxon>Metazoa</taxon>
        <taxon>Ecdysozoa</taxon>
        <taxon>Arthropoda</taxon>
        <taxon>Hexapoda</taxon>
        <taxon>Insecta</taxon>
        <taxon>Pterygota</taxon>
        <taxon>Neoptera</taxon>
        <taxon>Paraneoptera</taxon>
        <taxon>Thysanoptera</taxon>
        <taxon>Terebrantia</taxon>
        <taxon>Thripoidea</taxon>
        <taxon>Thripidae</taxon>
        <taxon>Frankliniella</taxon>
    </lineage>
</organism>
<dbReference type="RefSeq" id="XP_052129896.1">
    <property type="nucleotide sequence ID" value="XM_052273936.1"/>
</dbReference>
<keyword evidence="3" id="KW-0378">Hydrolase</keyword>
<name>A0A9C6XTE4_FRAOC</name>
<evidence type="ECO:0000313" key="8">
    <source>
        <dbReference type="RefSeq" id="XP_052129896.1"/>
    </source>
</evidence>
<dbReference type="PRINTS" id="PR00131">
    <property type="entry name" value="GLHYDRLASE1"/>
</dbReference>
<dbReference type="Gene3D" id="3.20.20.80">
    <property type="entry name" value="Glycosidases"/>
    <property type="match status" value="1"/>
</dbReference>
<dbReference type="EC" id="3.2.1.21" evidence="2"/>
<dbReference type="PANTHER" id="PTHR10353">
    <property type="entry name" value="GLYCOSYL HYDROLASE"/>
    <property type="match status" value="1"/>
</dbReference>
<feature type="active site" description="Nucleophile" evidence="5">
    <location>
        <position position="115"/>
    </location>
</feature>
<dbReference type="InterPro" id="IPR017853">
    <property type="entry name" value="GH"/>
</dbReference>
<sequence>MREDIVAAQSANVNTGIGLTIDPLVFGDYPEAVRGFRGSFTEEEKKLIKGRIDFVGINIYGGQNASASGGGGGGGGKGPGGFGDPGSSWVLREMPLWIKNRYETKETKLPIFITENGINAAGKTSPLDDWDERAVQASTFLRELAAGINENGTNVVGYTMWSLLDTFEFHSYGNWGVVHVDFTSNNRTRTLKKSWTFFKRLTSTNVVPFVEAGSDPFPDDSGSSSAHLISSSLFALTALIVINTTNIFP</sequence>
<proteinExistence type="inferred from homology"/>